<feature type="domain" description="F-box" evidence="1">
    <location>
        <begin position="1"/>
        <end position="46"/>
    </location>
</feature>
<dbReference type="VEuPathDB" id="FungiDB:BO71DRAFT_400979"/>
<dbReference type="AlphaFoldDB" id="A0A319D381"/>
<dbReference type="CDD" id="cd09917">
    <property type="entry name" value="F-box_SF"/>
    <property type="match status" value="1"/>
</dbReference>
<dbReference type="InterPro" id="IPR056867">
    <property type="entry name" value="LRR_15"/>
</dbReference>
<keyword evidence="3" id="KW-1185">Reference proteome</keyword>
<dbReference type="Pfam" id="PF24969">
    <property type="entry name" value="LRR_15"/>
    <property type="match status" value="1"/>
</dbReference>
<dbReference type="PROSITE" id="PS50181">
    <property type="entry name" value="FBOX"/>
    <property type="match status" value="1"/>
</dbReference>
<reference evidence="2 3" key="1">
    <citation type="submission" date="2018-02" db="EMBL/GenBank/DDBJ databases">
        <title>The genomes of Aspergillus section Nigri reveals drivers in fungal speciation.</title>
        <authorList>
            <consortium name="DOE Joint Genome Institute"/>
            <person name="Vesth T.C."/>
            <person name="Nybo J."/>
            <person name="Theobald S."/>
            <person name="Brandl J."/>
            <person name="Frisvad J.C."/>
            <person name="Nielsen K.F."/>
            <person name="Lyhne E.K."/>
            <person name="Kogle M.E."/>
            <person name="Kuo A."/>
            <person name="Riley R."/>
            <person name="Clum A."/>
            <person name="Nolan M."/>
            <person name="Lipzen A."/>
            <person name="Salamov A."/>
            <person name="Henrissat B."/>
            <person name="Wiebenga A."/>
            <person name="De vries R.P."/>
            <person name="Grigoriev I.V."/>
            <person name="Mortensen U.H."/>
            <person name="Andersen M.R."/>
            <person name="Baker S.E."/>
        </authorList>
    </citation>
    <scope>NUCLEOTIDE SEQUENCE [LARGE SCALE GENOMIC DNA]</scope>
    <source>
        <strain evidence="2 3">CBS 707.79</strain>
    </source>
</reference>
<protein>
    <recommendedName>
        <fullName evidence="1">F-box domain-containing protein</fullName>
    </recommendedName>
</protein>
<evidence type="ECO:0000313" key="3">
    <source>
        <dbReference type="Proteomes" id="UP000247810"/>
    </source>
</evidence>
<sequence length="444" mass="50528">MEHLPAEILLLVANQFDFIRPAQKCNLLQVCRRWRSILLSTVYEQILVRKSRLPALMRATHDNPAIRSSIKLLRILSCWKGRDKHPDTTPFIPLIKHISQSPEEFAQWQAGLEKANGTDAWIGLLLVSLENLTSLSMTWPNNANLVTQIVSRAATREAPFDTKPVLQHLEDFDLDFLDHKDWHAHQQFFPFFRLPAMRTLRLESVIECMPQRDTAFQPPPGTSPIVSLAFGRFSNGSKGMAEYITACANLECFDYQHCHQAIWSSSNIEFRPRTFYRALTTQKHSLQVLHLNDRGEHENLDIGADDDSDDETDDFAENFFGSLAGFSKLWDLRIPVANLLSFHLDPSVTSLKEILPPGLKLLHLADFNITQLSLLLSNLLDVVASRGEMFPLLERLEIQTNLVELVPQPEGPSWTLTQAFTPLSEACEAAGIQMEIVRGRRRRM</sequence>
<dbReference type="EMBL" id="KZ825931">
    <property type="protein sequence ID" value="PYH91905.1"/>
    <property type="molecule type" value="Genomic_DNA"/>
</dbReference>
<dbReference type="OrthoDB" id="5130616at2759"/>
<dbReference type="SUPFAM" id="SSF81383">
    <property type="entry name" value="F-box domain"/>
    <property type="match status" value="1"/>
</dbReference>
<gene>
    <name evidence="2" type="ORF">BO71DRAFT_400979</name>
</gene>
<dbReference type="SUPFAM" id="SSF52047">
    <property type="entry name" value="RNI-like"/>
    <property type="match status" value="1"/>
</dbReference>
<dbReference type="InterPro" id="IPR001810">
    <property type="entry name" value="F-box_dom"/>
</dbReference>
<accession>A0A319D381</accession>
<proteinExistence type="predicted"/>
<dbReference type="Proteomes" id="UP000247810">
    <property type="component" value="Unassembled WGS sequence"/>
</dbReference>
<name>A0A319D381_9EURO</name>
<evidence type="ECO:0000259" key="1">
    <source>
        <dbReference type="PROSITE" id="PS50181"/>
    </source>
</evidence>
<evidence type="ECO:0000313" key="2">
    <source>
        <dbReference type="EMBL" id="PYH91905.1"/>
    </source>
</evidence>
<dbReference type="Pfam" id="PF12937">
    <property type="entry name" value="F-box-like"/>
    <property type="match status" value="1"/>
</dbReference>
<organism evidence="2 3">
    <name type="scientific">Aspergillus ellipticus CBS 707.79</name>
    <dbReference type="NCBI Taxonomy" id="1448320"/>
    <lineage>
        <taxon>Eukaryota</taxon>
        <taxon>Fungi</taxon>
        <taxon>Dikarya</taxon>
        <taxon>Ascomycota</taxon>
        <taxon>Pezizomycotina</taxon>
        <taxon>Eurotiomycetes</taxon>
        <taxon>Eurotiomycetidae</taxon>
        <taxon>Eurotiales</taxon>
        <taxon>Aspergillaceae</taxon>
        <taxon>Aspergillus</taxon>
        <taxon>Aspergillus subgen. Circumdati</taxon>
    </lineage>
</organism>
<dbReference type="InterPro" id="IPR036047">
    <property type="entry name" value="F-box-like_dom_sf"/>
</dbReference>
<dbReference type="STRING" id="1448320.A0A319D381"/>